<protein>
    <submittedName>
        <fullName evidence="1">Uncharacterized protein</fullName>
    </submittedName>
</protein>
<reference evidence="1 2" key="1">
    <citation type="submission" date="2016-06" db="EMBL/GenBank/DDBJ databases">
        <authorList>
            <person name="Kjaerup R.B."/>
            <person name="Dalgaard T.S."/>
            <person name="Juul-Madsen H.R."/>
        </authorList>
    </citation>
    <scope>NUCLEOTIDE SEQUENCE [LARGE SCALE GENOMIC DNA]</scope>
    <source>
        <strain evidence="1">2</strain>
    </source>
</reference>
<name>A0A1A8XG54_9RHOO</name>
<sequence length="148" mass="16467">MPNRASPSWATYKILPSRRTILLDVRLLRIPVILSKSVRTSQAVRKGTGRSNFVSTIKASPFLSMLITISGSTPDTTWLRANRKIAVRVKMKRDSADIVESGWIESGWFCPSHDEILRSLVLAQKGRNRPSPSGIYVAQACSCSSFFL</sequence>
<dbReference type="AlphaFoldDB" id="A0A1A8XG54"/>
<dbReference type="EMBL" id="FLQY01000028">
    <property type="protein sequence ID" value="SBT04150.1"/>
    <property type="molecule type" value="Genomic_DNA"/>
</dbReference>
<evidence type="ECO:0000313" key="2">
    <source>
        <dbReference type="Proteomes" id="UP000199600"/>
    </source>
</evidence>
<proteinExistence type="predicted"/>
<organism evidence="1 2">
    <name type="scientific">Candidatus Propionivibrio aalborgensis</name>
    <dbReference type="NCBI Taxonomy" id="1860101"/>
    <lineage>
        <taxon>Bacteria</taxon>
        <taxon>Pseudomonadati</taxon>
        <taxon>Pseudomonadota</taxon>
        <taxon>Betaproteobacteria</taxon>
        <taxon>Rhodocyclales</taxon>
        <taxon>Rhodocyclaceae</taxon>
        <taxon>Propionivibrio</taxon>
    </lineage>
</organism>
<dbReference type="Proteomes" id="UP000199600">
    <property type="component" value="Unassembled WGS sequence"/>
</dbReference>
<evidence type="ECO:0000313" key="1">
    <source>
        <dbReference type="EMBL" id="SBT04150.1"/>
    </source>
</evidence>
<gene>
    <name evidence="1" type="ORF">PROAA_1230009</name>
</gene>
<accession>A0A1A8XG54</accession>
<keyword evidence="2" id="KW-1185">Reference proteome</keyword>